<dbReference type="CDD" id="cd02440">
    <property type="entry name" value="AdoMet_MTases"/>
    <property type="match status" value="1"/>
</dbReference>
<keyword evidence="2" id="KW-0489">Methyltransferase</keyword>
<sequence>MPPTDINSQDYWNGRFDADWEVNHGREQSRFFSHVAYEGMPAWLLQRIRLHGWSVCDWGCAQGDGTDVLATYLGAQRMVGVDFAASAIEKARRAYGGIRFETQDWLTEPAVSESFDVVFSSNTLEHFTRPFEVLPRLLERARHCVVLALPFLEVDRIDEHFFSFLPENVPYSPEQGWVLAHAAVRDCRKLEPTHWFGYQIVLVYARVEWAQTAGLHLADLRFPQLDESCRSALGHHADEILEERLRVLQQLNEQGNEQLQAMAQRLNTLGERLGQVEIARDAEIRSLRQELATLRDSTSWRVTAPLRSLGRLLRRH</sequence>
<evidence type="ECO:0000313" key="2">
    <source>
        <dbReference type="EMBL" id="SAI67123.1"/>
    </source>
</evidence>
<dbReference type="SUPFAM" id="SSF53335">
    <property type="entry name" value="S-adenosyl-L-methionine-dependent methyltransferases"/>
    <property type="match status" value="1"/>
</dbReference>
<dbReference type="GO" id="GO:0008168">
    <property type="term" value="F:methyltransferase activity"/>
    <property type="evidence" value="ECO:0007669"/>
    <property type="project" value="UniProtKB-KW"/>
</dbReference>
<organism evidence="2 3">
    <name type="scientific">Bordetella ansorpii</name>
    <dbReference type="NCBI Taxonomy" id="288768"/>
    <lineage>
        <taxon>Bacteria</taxon>
        <taxon>Pseudomonadati</taxon>
        <taxon>Pseudomonadota</taxon>
        <taxon>Betaproteobacteria</taxon>
        <taxon>Burkholderiales</taxon>
        <taxon>Alcaligenaceae</taxon>
        <taxon>Bordetella</taxon>
    </lineage>
</organism>
<keyword evidence="2" id="KW-0808">Transferase</keyword>
<dbReference type="PANTHER" id="PTHR43861">
    <property type="entry name" value="TRANS-ACONITATE 2-METHYLTRANSFERASE-RELATED"/>
    <property type="match status" value="1"/>
</dbReference>
<dbReference type="OrthoDB" id="9816564at2"/>
<dbReference type="PANTHER" id="PTHR43861:SF1">
    <property type="entry name" value="TRANS-ACONITATE 2-METHYLTRANSFERASE"/>
    <property type="match status" value="1"/>
</dbReference>
<reference evidence="2 3" key="1">
    <citation type="submission" date="2016-04" db="EMBL/GenBank/DDBJ databases">
        <authorList>
            <consortium name="Pathogen Informatics"/>
        </authorList>
    </citation>
    <scope>NUCLEOTIDE SEQUENCE [LARGE SCALE GENOMIC DNA]</scope>
    <source>
        <strain evidence="2 3">H050680373</strain>
    </source>
</reference>
<evidence type="ECO:0000313" key="3">
    <source>
        <dbReference type="Proteomes" id="UP000076848"/>
    </source>
</evidence>
<name>A0A157SA49_9BORD</name>
<feature type="domain" description="Methyltransferase" evidence="1">
    <location>
        <begin position="53"/>
        <end position="135"/>
    </location>
</feature>
<dbReference type="AlphaFoldDB" id="A0A157SA49"/>
<dbReference type="Proteomes" id="UP000076848">
    <property type="component" value="Unassembled WGS sequence"/>
</dbReference>
<dbReference type="RefSeq" id="WP_066124911.1">
    <property type="nucleotide sequence ID" value="NZ_FKIF01000002.1"/>
</dbReference>
<dbReference type="EMBL" id="FKIF01000002">
    <property type="protein sequence ID" value="SAI67123.1"/>
    <property type="molecule type" value="Genomic_DNA"/>
</dbReference>
<proteinExistence type="predicted"/>
<keyword evidence="3" id="KW-1185">Reference proteome</keyword>
<dbReference type="Gene3D" id="3.40.50.150">
    <property type="entry name" value="Vaccinia Virus protein VP39"/>
    <property type="match status" value="1"/>
</dbReference>
<dbReference type="STRING" id="288768.SAMEA3906486_01335"/>
<evidence type="ECO:0000259" key="1">
    <source>
        <dbReference type="Pfam" id="PF13847"/>
    </source>
</evidence>
<gene>
    <name evidence="2" type="ORF">SAMEA3906486_01335</name>
</gene>
<dbReference type="InterPro" id="IPR025714">
    <property type="entry name" value="Methyltranfer_dom"/>
</dbReference>
<accession>A0A157SA49</accession>
<dbReference type="Pfam" id="PF13847">
    <property type="entry name" value="Methyltransf_31"/>
    <property type="match status" value="1"/>
</dbReference>
<dbReference type="GO" id="GO:0032259">
    <property type="term" value="P:methylation"/>
    <property type="evidence" value="ECO:0007669"/>
    <property type="project" value="UniProtKB-KW"/>
</dbReference>
<protein>
    <submittedName>
        <fullName evidence="2">Trans-aconitate 2-methyltransferase</fullName>
    </submittedName>
</protein>
<dbReference type="InterPro" id="IPR029063">
    <property type="entry name" value="SAM-dependent_MTases_sf"/>
</dbReference>